<comment type="caution">
    <text evidence="12">The sequence shown here is derived from an EMBL/GenBank/DDBJ whole genome shotgun (WGS) entry which is preliminary data.</text>
</comment>
<keyword evidence="6" id="KW-0677">Repeat</keyword>
<dbReference type="PROSITE" id="PS51450">
    <property type="entry name" value="LRR"/>
    <property type="match status" value="1"/>
</dbReference>
<dbReference type="SUPFAM" id="SSF74924">
    <property type="entry name" value="Cap-Gly domain"/>
    <property type="match status" value="1"/>
</dbReference>
<evidence type="ECO:0000256" key="9">
    <source>
        <dbReference type="ARBA" id="ARBA00023273"/>
    </source>
</evidence>
<protein>
    <recommendedName>
        <fullName evidence="11">CAP-Gly domain-containing protein</fullName>
    </recommendedName>
</protein>
<evidence type="ECO:0000256" key="6">
    <source>
        <dbReference type="ARBA" id="ARBA00022737"/>
    </source>
</evidence>
<keyword evidence="5" id="KW-0433">Leucine-rich repeat</keyword>
<comment type="subunit">
    <text evidence="10">Supercomplex made of cofactors A to E. Cofactors A and D function by capturing and stabilizing tubulin in a quasi-native conformation. Cofactor E binds to the cofactor D-tubulin complex; interaction with cofactor C then causes the release of tubulin polypeptides that are committed to the native state.</text>
</comment>
<comment type="similarity">
    <text evidence="3">Belongs to the TBCE family.</text>
</comment>
<evidence type="ECO:0000256" key="5">
    <source>
        <dbReference type="ARBA" id="ARBA00022614"/>
    </source>
</evidence>
<dbReference type="InterPro" id="IPR050576">
    <property type="entry name" value="Cilia_flagella_integrity"/>
</dbReference>
<accession>A0AAD2K4V9</accession>
<keyword evidence="13" id="KW-1185">Reference proteome</keyword>
<dbReference type="InterPro" id="IPR000938">
    <property type="entry name" value="CAP-Gly_domain"/>
</dbReference>
<keyword evidence="7" id="KW-0969">Cilium</keyword>
<dbReference type="InterPro" id="IPR036859">
    <property type="entry name" value="CAP-Gly_dom_sf"/>
</dbReference>
<dbReference type="PROSITE" id="PS00845">
    <property type="entry name" value="CAP_GLY_1"/>
    <property type="match status" value="1"/>
</dbReference>
<reference evidence="12" key="1">
    <citation type="submission" date="2023-11" db="EMBL/GenBank/DDBJ databases">
        <authorList>
            <person name="De Vega J J."/>
            <person name="De Vega J J."/>
        </authorList>
    </citation>
    <scope>NUCLEOTIDE SEQUENCE</scope>
</reference>
<evidence type="ECO:0000313" key="12">
    <source>
        <dbReference type="EMBL" id="CAK5277539.1"/>
    </source>
</evidence>
<dbReference type="FunFam" id="2.30.30.190:FF:000016">
    <property type="entry name" value="Tubulin-folding cofactor E"/>
    <property type="match status" value="1"/>
</dbReference>
<dbReference type="PANTHER" id="PTHR45973:SF9">
    <property type="entry name" value="LEUCINE-RICH REPEAT-CONTAINING PROTEIN 46"/>
    <property type="match status" value="1"/>
</dbReference>
<dbReference type="PROSITE" id="PS50245">
    <property type="entry name" value="CAP_GLY_2"/>
    <property type="match status" value="1"/>
</dbReference>
<evidence type="ECO:0000313" key="13">
    <source>
        <dbReference type="Proteomes" id="UP001295794"/>
    </source>
</evidence>
<dbReference type="Pfam" id="PF01302">
    <property type="entry name" value="CAP_GLY"/>
    <property type="match status" value="1"/>
</dbReference>
<evidence type="ECO:0000256" key="2">
    <source>
        <dbReference type="ARBA" id="ARBA00004496"/>
    </source>
</evidence>
<dbReference type="AlphaFoldDB" id="A0AAD2K4V9"/>
<evidence type="ECO:0000259" key="11">
    <source>
        <dbReference type="PROSITE" id="PS50245"/>
    </source>
</evidence>
<dbReference type="EMBL" id="CAVNYO010000419">
    <property type="protein sequence ID" value="CAK5277539.1"/>
    <property type="molecule type" value="Genomic_DNA"/>
</dbReference>
<dbReference type="InterPro" id="IPR032675">
    <property type="entry name" value="LRR_dom_sf"/>
</dbReference>
<evidence type="ECO:0000256" key="7">
    <source>
        <dbReference type="ARBA" id="ARBA00023069"/>
    </source>
</evidence>
<evidence type="ECO:0000256" key="10">
    <source>
        <dbReference type="ARBA" id="ARBA00026055"/>
    </source>
</evidence>
<sequence>MATHVVPSVGARFKLHDSIGTIRYAGPVDDTTGIWLGVEWDDPKRGKHDGVKDGKRYFSCRIPNSGSFIRQSANINYGNSFLSALYAKYVELPRAASSQLEKVLLGSSNGAIEVEAVDLDKIREKFSHLDRLREISLDNELVARLDEDPETIRTTCPSVRGLDLSQSLIPEWNVIASICTGMPSLQRLALNRNRLSIWTDILSADCAFLNLIELRLNGTLTTWQEMQQLVRCMPVLKAVELGYNLISDVSNAEGHPALETVNLDSNQLKQWTQICDTLSAYPSLDRLVLTTNRIEEIPLPAQRRLAIRHLSLSYNLLSSWRNIDALPLWCPALESLTLAGNPLFNEPGPAQLGVRHFVIARISSLVTLDAAHISPQERTDCELMYLSHIARSTSDADRTRLHPRWDELCQKHGRPEEPDVGQKQDKLSKRLVDPELELFKGSPDDPPDASATVKLRALPSMSLGALRSKILKTLKHSPNHTRITLWLRMDHNSFTLLESDRDSQDLAWLGIENGSVLRFVIES</sequence>
<keyword evidence="8" id="KW-0143">Chaperone</keyword>
<comment type="subcellular location">
    <subcellularLocation>
        <location evidence="1">Cell projection</location>
        <location evidence="1">Cilium</location>
    </subcellularLocation>
    <subcellularLocation>
        <location evidence="2">Cytoplasm</location>
    </subcellularLocation>
</comment>
<keyword evidence="4" id="KW-0963">Cytoplasm</keyword>
<organism evidence="12 13">
    <name type="scientific">Mycena citricolor</name>
    <dbReference type="NCBI Taxonomy" id="2018698"/>
    <lineage>
        <taxon>Eukaryota</taxon>
        <taxon>Fungi</taxon>
        <taxon>Dikarya</taxon>
        <taxon>Basidiomycota</taxon>
        <taxon>Agaricomycotina</taxon>
        <taxon>Agaricomycetes</taxon>
        <taxon>Agaricomycetidae</taxon>
        <taxon>Agaricales</taxon>
        <taxon>Marasmiineae</taxon>
        <taxon>Mycenaceae</taxon>
        <taxon>Mycena</taxon>
    </lineage>
</organism>
<dbReference type="PANTHER" id="PTHR45973">
    <property type="entry name" value="PROTEIN PHOSPHATASE 1 REGULATORY SUBUNIT SDS22-RELATED"/>
    <property type="match status" value="1"/>
</dbReference>
<keyword evidence="9" id="KW-0966">Cell projection</keyword>
<evidence type="ECO:0000256" key="3">
    <source>
        <dbReference type="ARBA" id="ARBA00006286"/>
    </source>
</evidence>
<dbReference type="SUPFAM" id="SSF52058">
    <property type="entry name" value="L domain-like"/>
    <property type="match status" value="1"/>
</dbReference>
<evidence type="ECO:0000256" key="1">
    <source>
        <dbReference type="ARBA" id="ARBA00004138"/>
    </source>
</evidence>
<dbReference type="Gene3D" id="2.30.30.190">
    <property type="entry name" value="CAP Gly-rich-like domain"/>
    <property type="match status" value="1"/>
</dbReference>
<name>A0AAD2K4V9_9AGAR</name>
<dbReference type="Gene3D" id="3.80.10.10">
    <property type="entry name" value="Ribonuclease Inhibitor"/>
    <property type="match status" value="2"/>
</dbReference>
<dbReference type="Proteomes" id="UP001295794">
    <property type="component" value="Unassembled WGS sequence"/>
</dbReference>
<feature type="domain" description="CAP-Gly" evidence="11">
    <location>
        <begin position="26"/>
        <end position="70"/>
    </location>
</feature>
<dbReference type="InterPro" id="IPR001611">
    <property type="entry name" value="Leu-rich_rpt"/>
</dbReference>
<dbReference type="GO" id="GO:0005737">
    <property type="term" value="C:cytoplasm"/>
    <property type="evidence" value="ECO:0007669"/>
    <property type="project" value="UniProtKB-SubCell"/>
</dbReference>
<gene>
    <name evidence="12" type="ORF">MYCIT1_LOCUS26555</name>
</gene>
<evidence type="ECO:0000256" key="4">
    <source>
        <dbReference type="ARBA" id="ARBA00022490"/>
    </source>
</evidence>
<evidence type="ECO:0000256" key="8">
    <source>
        <dbReference type="ARBA" id="ARBA00023186"/>
    </source>
</evidence>
<proteinExistence type="inferred from homology"/>
<dbReference type="SMART" id="SM01052">
    <property type="entry name" value="CAP_GLY"/>
    <property type="match status" value="1"/>
</dbReference>